<dbReference type="InterPro" id="IPR018730">
    <property type="entry name" value="DUF2273"/>
</dbReference>
<keyword evidence="1" id="KW-0472">Membrane</keyword>
<dbReference type="STRING" id="84035.SAMN05660742_10334"/>
<keyword evidence="1" id="KW-1133">Transmembrane helix</keyword>
<protein>
    <submittedName>
        <fullName evidence="2">Uncharacterized membrane protein</fullName>
    </submittedName>
</protein>
<dbReference type="RefSeq" id="WP_091829332.1">
    <property type="nucleotide sequence ID" value="NZ_FNZK01000003.1"/>
</dbReference>
<keyword evidence="1" id="KW-0812">Transmembrane</keyword>
<organism evidence="2 3">
    <name type="scientific">Propionispira arboris</name>
    <dbReference type="NCBI Taxonomy" id="84035"/>
    <lineage>
        <taxon>Bacteria</taxon>
        <taxon>Bacillati</taxon>
        <taxon>Bacillota</taxon>
        <taxon>Negativicutes</taxon>
        <taxon>Selenomonadales</taxon>
        <taxon>Selenomonadaceae</taxon>
        <taxon>Propionispira</taxon>
    </lineage>
</organism>
<gene>
    <name evidence="2" type="ORF">SAMN05660742_10334</name>
</gene>
<dbReference type="Pfam" id="PF10031">
    <property type="entry name" value="DUF2273"/>
    <property type="match status" value="1"/>
</dbReference>
<keyword evidence="3" id="KW-1185">Reference proteome</keyword>
<evidence type="ECO:0000313" key="2">
    <source>
        <dbReference type="EMBL" id="SEJ06677.1"/>
    </source>
</evidence>
<accession>A0A1H6VXX9</accession>
<evidence type="ECO:0000313" key="3">
    <source>
        <dbReference type="Proteomes" id="UP000199662"/>
    </source>
</evidence>
<feature type="transmembrane region" description="Helical" evidence="1">
    <location>
        <begin position="21"/>
        <end position="54"/>
    </location>
</feature>
<proteinExistence type="predicted"/>
<dbReference type="EMBL" id="FNZK01000003">
    <property type="protein sequence ID" value="SEJ06677.1"/>
    <property type="molecule type" value="Genomic_DNA"/>
</dbReference>
<name>A0A1H6VXX9_9FIRM</name>
<evidence type="ECO:0000256" key="1">
    <source>
        <dbReference type="SAM" id="Phobius"/>
    </source>
</evidence>
<dbReference type="AlphaFoldDB" id="A0A1H6VXX9"/>
<sequence length="77" mass="8935">MKEDMKNFMEAVWKNHRGRFIGTIIGLFIGLSVLVFGFFKTLFVLICAVIGLYIGGKVDNHEDLFRLLEKLIPTRFR</sequence>
<dbReference type="Proteomes" id="UP000199662">
    <property type="component" value="Unassembled WGS sequence"/>
</dbReference>
<reference evidence="2 3" key="1">
    <citation type="submission" date="2016-10" db="EMBL/GenBank/DDBJ databases">
        <authorList>
            <person name="de Groot N.N."/>
        </authorList>
    </citation>
    <scope>NUCLEOTIDE SEQUENCE [LARGE SCALE GENOMIC DNA]</scope>
    <source>
        <strain evidence="2 3">DSM 2179</strain>
    </source>
</reference>